<organism evidence="2 3">
    <name type="scientific">Spizellomyces punctatus (strain DAOM BR117)</name>
    <dbReference type="NCBI Taxonomy" id="645134"/>
    <lineage>
        <taxon>Eukaryota</taxon>
        <taxon>Fungi</taxon>
        <taxon>Fungi incertae sedis</taxon>
        <taxon>Chytridiomycota</taxon>
        <taxon>Chytridiomycota incertae sedis</taxon>
        <taxon>Chytridiomycetes</taxon>
        <taxon>Spizellomycetales</taxon>
        <taxon>Spizellomycetaceae</taxon>
        <taxon>Spizellomyces</taxon>
    </lineage>
</organism>
<dbReference type="Proteomes" id="UP000053201">
    <property type="component" value="Unassembled WGS sequence"/>
</dbReference>
<dbReference type="RefSeq" id="XP_016608930.1">
    <property type="nucleotide sequence ID" value="XM_016752240.1"/>
</dbReference>
<protein>
    <submittedName>
        <fullName evidence="2">Uncharacterized protein</fullName>
    </submittedName>
</protein>
<evidence type="ECO:0000313" key="3">
    <source>
        <dbReference type="Proteomes" id="UP000053201"/>
    </source>
</evidence>
<evidence type="ECO:0000256" key="1">
    <source>
        <dbReference type="SAM" id="MobiDB-lite"/>
    </source>
</evidence>
<dbReference type="OrthoDB" id="10332789at2759"/>
<accession>A0A0L0HHG0</accession>
<keyword evidence="3" id="KW-1185">Reference proteome</keyword>
<name>A0A0L0HHG0_SPIPD</name>
<feature type="region of interest" description="Disordered" evidence="1">
    <location>
        <begin position="65"/>
        <end position="93"/>
    </location>
</feature>
<dbReference type="EMBL" id="KQ257455">
    <property type="protein sequence ID" value="KND00891.1"/>
    <property type="molecule type" value="Genomic_DNA"/>
</dbReference>
<dbReference type="VEuPathDB" id="FungiDB:SPPG_03991"/>
<dbReference type="GeneID" id="27687469"/>
<sequence length="111" mass="11469">MRLLRTATHLSARALRRAKPTAAFRANIGALGVDPAQRLAAMLNKQAALHSVAATSSIMEALKTKDSSNPASAGQGTLLAAVEEGEDEESHRCRGVFSLATVGHGDSSSGT</sequence>
<evidence type="ECO:0000313" key="2">
    <source>
        <dbReference type="EMBL" id="KND00891.1"/>
    </source>
</evidence>
<dbReference type="InParanoid" id="A0A0L0HHG0"/>
<proteinExistence type="predicted"/>
<reference evidence="2 3" key="1">
    <citation type="submission" date="2009-08" db="EMBL/GenBank/DDBJ databases">
        <title>The Genome Sequence of Spizellomyces punctatus strain DAOM BR117.</title>
        <authorList>
            <consortium name="The Broad Institute Genome Sequencing Platform"/>
            <person name="Russ C."/>
            <person name="Cuomo C."/>
            <person name="Shea T."/>
            <person name="Young S.K."/>
            <person name="Zeng Q."/>
            <person name="Koehrsen M."/>
            <person name="Haas B."/>
            <person name="Borodovsky M."/>
            <person name="Guigo R."/>
            <person name="Alvarado L."/>
            <person name="Berlin A."/>
            <person name="Bochicchio J."/>
            <person name="Borenstein D."/>
            <person name="Chapman S."/>
            <person name="Chen Z."/>
            <person name="Engels R."/>
            <person name="Freedman E."/>
            <person name="Gellesch M."/>
            <person name="Goldberg J."/>
            <person name="Griggs A."/>
            <person name="Gujja S."/>
            <person name="Heiman D."/>
            <person name="Hepburn T."/>
            <person name="Howarth C."/>
            <person name="Jen D."/>
            <person name="Larson L."/>
            <person name="Lewis B."/>
            <person name="Mehta T."/>
            <person name="Park D."/>
            <person name="Pearson M."/>
            <person name="Roberts A."/>
            <person name="Saif S."/>
            <person name="Shenoy N."/>
            <person name="Sisk P."/>
            <person name="Stolte C."/>
            <person name="Sykes S."/>
            <person name="Thomson T."/>
            <person name="Walk T."/>
            <person name="White J."/>
            <person name="Yandava C."/>
            <person name="Burger G."/>
            <person name="Gray M.W."/>
            <person name="Holland P.W.H."/>
            <person name="King N."/>
            <person name="Lang F.B.F."/>
            <person name="Roger A.J."/>
            <person name="Ruiz-Trillo I."/>
            <person name="Lander E."/>
            <person name="Nusbaum C."/>
        </authorList>
    </citation>
    <scope>NUCLEOTIDE SEQUENCE [LARGE SCALE GENOMIC DNA]</scope>
    <source>
        <strain evidence="2 3">DAOM BR117</strain>
    </source>
</reference>
<dbReference type="AlphaFoldDB" id="A0A0L0HHG0"/>
<gene>
    <name evidence="2" type="ORF">SPPG_03991</name>
</gene>